<accession>A0A4Z1NYE4</accession>
<dbReference type="Proteomes" id="UP000298493">
    <property type="component" value="Unassembled WGS sequence"/>
</dbReference>
<organism evidence="1 2">
    <name type="scientific">Venturia nashicola</name>
    <dbReference type="NCBI Taxonomy" id="86259"/>
    <lineage>
        <taxon>Eukaryota</taxon>
        <taxon>Fungi</taxon>
        <taxon>Dikarya</taxon>
        <taxon>Ascomycota</taxon>
        <taxon>Pezizomycotina</taxon>
        <taxon>Dothideomycetes</taxon>
        <taxon>Pleosporomycetidae</taxon>
        <taxon>Venturiales</taxon>
        <taxon>Venturiaceae</taxon>
        <taxon>Venturia</taxon>
    </lineage>
</organism>
<evidence type="ECO:0000313" key="1">
    <source>
        <dbReference type="EMBL" id="TID20957.1"/>
    </source>
</evidence>
<dbReference type="EMBL" id="SNSC02000010">
    <property type="protein sequence ID" value="TID20957.1"/>
    <property type="molecule type" value="Genomic_DNA"/>
</dbReference>
<keyword evidence="2" id="KW-1185">Reference proteome</keyword>
<dbReference type="AlphaFoldDB" id="A0A4Z1NYE4"/>
<proteinExistence type="predicted"/>
<comment type="caution">
    <text evidence="1">The sequence shown here is derived from an EMBL/GenBank/DDBJ whole genome shotgun (WGS) entry which is preliminary data.</text>
</comment>
<evidence type="ECO:0000313" key="2">
    <source>
        <dbReference type="Proteomes" id="UP000298493"/>
    </source>
</evidence>
<gene>
    <name evidence="1" type="ORF">E6O75_ATG05722</name>
</gene>
<sequence length="129" mass="14918">MASKSPAPSSAAPKSSLPMCKTNTTFLSLPSELRQKILYLSYDVHLRPQCGLFLFARSEEIRRATAEEKTRSRLWALVLQESLEELKADLEYVLSLWDNKIEEMRDQYLKDKQWALAFAPGFYETKNKI</sequence>
<protein>
    <submittedName>
        <fullName evidence="1">Uncharacterized protein</fullName>
    </submittedName>
</protein>
<name>A0A4Z1NYE4_9PEZI</name>
<reference evidence="1 2" key="1">
    <citation type="submission" date="2019-04" db="EMBL/GenBank/DDBJ databases">
        <title>High contiguity whole genome sequence and gene annotation resource for two Venturia nashicola isolates.</title>
        <authorList>
            <person name="Prokchorchik M."/>
            <person name="Won K."/>
            <person name="Lee Y."/>
            <person name="Choi E.D."/>
            <person name="Segonzac C."/>
            <person name="Sohn K.H."/>
        </authorList>
    </citation>
    <scope>NUCLEOTIDE SEQUENCE [LARGE SCALE GENOMIC DNA]</scope>
    <source>
        <strain evidence="1 2">PRI2</strain>
    </source>
</reference>